<evidence type="ECO:0000256" key="9">
    <source>
        <dbReference type="ARBA" id="ARBA00022679"/>
    </source>
</evidence>
<evidence type="ECO:0000256" key="18">
    <source>
        <dbReference type="ARBA" id="ARBA00049504"/>
    </source>
</evidence>
<evidence type="ECO:0000313" key="20">
    <source>
        <dbReference type="EMBL" id="TSE28189.1"/>
    </source>
</evidence>
<evidence type="ECO:0000256" key="11">
    <source>
        <dbReference type="ARBA" id="ARBA00022842"/>
    </source>
</evidence>
<comment type="similarity">
    <text evidence="4 19">Belongs to the CobS family.</text>
</comment>
<evidence type="ECO:0000256" key="13">
    <source>
        <dbReference type="ARBA" id="ARBA00023136"/>
    </source>
</evidence>
<dbReference type="AlphaFoldDB" id="A0A554WX86"/>
<dbReference type="Pfam" id="PF02654">
    <property type="entry name" value="CobS"/>
    <property type="match status" value="1"/>
</dbReference>
<dbReference type="HAMAP" id="MF_00719">
    <property type="entry name" value="CobS"/>
    <property type="match status" value="1"/>
</dbReference>
<evidence type="ECO:0000256" key="14">
    <source>
        <dbReference type="ARBA" id="ARBA00025228"/>
    </source>
</evidence>
<evidence type="ECO:0000256" key="7">
    <source>
        <dbReference type="ARBA" id="ARBA00022475"/>
    </source>
</evidence>
<comment type="catalytic activity">
    <reaction evidence="18 19">
        <text>alpha-ribazole 5'-phosphate + adenosylcob(III)inamide-GDP = adenosylcob(III)alamin 5'-phosphate + GMP + H(+)</text>
        <dbReference type="Rhea" id="RHEA:23560"/>
        <dbReference type="ChEBI" id="CHEBI:15378"/>
        <dbReference type="ChEBI" id="CHEBI:57918"/>
        <dbReference type="ChEBI" id="CHEBI:58115"/>
        <dbReference type="ChEBI" id="CHEBI:60487"/>
        <dbReference type="ChEBI" id="CHEBI:60493"/>
        <dbReference type="EC" id="2.7.8.26"/>
    </reaction>
</comment>
<evidence type="ECO:0000256" key="8">
    <source>
        <dbReference type="ARBA" id="ARBA00022573"/>
    </source>
</evidence>
<reference evidence="20 21" key="1">
    <citation type="submission" date="2019-07" db="EMBL/GenBank/DDBJ databases">
        <title>Tepidimonas thermarum AA-1 draft genome.</title>
        <authorList>
            <person name="Da Costa M.S."/>
            <person name="Froufe H.J.C."/>
            <person name="Egas C."/>
            <person name="Albuquerque L."/>
        </authorList>
    </citation>
    <scope>NUCLEOTIDE SEQUENCE [LARGE SCALE GENOMIC DNA]</scope>
    <source>
        <strain evidence="20 21">AA-1</strain>
    </source>
</reference>
<keyword evidence="12 19" id="KW-1133">Transmembrane helix</keyword>
<evidence type="ECO:0000256" key="17">
    <source>
        <dbReference type="ARBA" id="ARBA00048623"/>
    </source>
</evidence>
<feature type="transmembrane region" description="Helical" evidence="19">
    <location>
        <begin position="257"/>
        <end position="274"/>
    </location>
</feature>
<feature type="transmembrane region" description="Helical" evidence="19">
    <location>
        <begin position="190"/>
        <end position="213"/>
    </location>
</feature>
<keyword evidence="8 19" id="KW-0169">Cobalamin biosynthesis</keyword>
<keyword evidence="11 19" id="KW-0460">Magnesium</keyword>
<evidence type="ECO:0000256" key="10">
    <source>
        <dbReference type="ARBA" id="ARBA00022692"/>
    </source>
</evidence>
<dbReference type="EMBL" id="VJOL01000057">
    <property type="protein sequence ID" value="TSE28189.1"/>
    <property type="molecule type" value="Genomic_DNA"/>
</dbReference>
<feature type="transmembrane region" description="Helical" evidence="19">
    <location>
        <begin position="120"/>
        <end position="142"/>
    </location>
</feature>
<proteinExistence type="inferred from homology"/>
<dbReference type="PANTHER" id="PTHR34148:SF1">
    <property type="entry name" value="ADENOSYLCOBINAMIDE-GDP RIBAZOLETRANSFERASE"/>
    <property type="match status" value="1"/>
</dbReference>
<dbReference type="GO" id="GO:0009236">
    <property type="term" value="P:cobalamin biosynthetic process"/>
    <property type="evidence" value="ECO:0007669"/>
    <property type="project" value="UniProtKB-UniRule"/>
</dbReference>
<dbReference type="PANTHER" id="PTHR34148">
    <property type="entry name" value="ADENOSYLCOBINAMIDE-GDP RIBAZOLETRANSFERASE"/>
    <property type="match status" value="1"/>
</dbReference>
<evidence type="ECO:0000256" key="16">
    <source>
        <dbReference type="ARBA" id="ARBA00032853"/>
    </source>
</evidence>
<keyword evidence="21" id="KW-1185">Reference proteome</keyword>
<dbReference type="RefSeq" id="WP_143903968.1">
    <property type="nucleotide sequence ID" value="NZ_VJOL01000057.1"/>
</dbReference>
<keyword evidence="9 19" id="KW-0808">Transferase</keyword>
<dbReference type="OrthoDB" id="9794626at2"/>
<evidence type="ECO:0000256" key="6">
    <source>
        <dbReference type="ARBA" id="ARBA00015850"/>
    </source>
</evidence>
<comment type="subcellular location">
    <subcellularLocation>
        <location evidence="2 19">Cell membrane</location>
        <topology evidence="2 19">Multi-pass membrane protein</topology>
    </subcellularLocation>
</comment>
<keyword evidence="7 19" id="KW-1003">Cell membrane</keyword>
<evidence type="ECO:0000256" key="1">
    <source>
        <dbReference type="ARBA" id="ARBA00001946"/>
    </source>
</evidence>
<evidence type="ECO:0000256" key="2">
    <source>
        <dbReference type="ARBA" id="ARBA00004651"/>
    </source>
</evidence>
<dbReference type="Proteomes" id="UP000318542">
    <property type="component" value="Unassembled WGS sequence"/>
</dbReference>
<name>A0A554WX86_9BURK</name>
<gene>
    <name evidence="20" type="primary">cobV</name>
    <name evidence="19" type="synonym">cobS</name>
    <name evidence="20" type="ORF">Tther_02271</name>
</gene>
<feature type="transmembrane region" description="Helical" evidence="19">
    <location>
        <begin position="71"/>
        <end position="90"/>
    </location>
</feature>
<dbReference type="GO" id="GO:0005886">
    <property type="term" value="C:plasma membrane"/>
    <property type="evidence" value="ECO:0007669"/>
    <property type="project" value="UniProtKB-SubCell"/>
</dbReference>
<evidence type="ECO:0000256" key="3">
    <source>
        <dbReference type="ARBA" id="ARBA00004663"/>
    </source>
</evidence>
<comment type="catalytic activity">
    <reaction evidence="17 19">
        <text>alpha-ribazole + adenosylcob(III)inamide-GDP = adenosylcob(III)alamin + GMP + H(+)</text>
        <dbReference type="Rhea" id="RHEA:16049"/>
        <dbReference type="ChEBI" id="CHEBI:10329"/>
        <dbReference type="ChEBI" id="CHEBI:15378"/>
        <dbReference type="ChEBI" id="CHEBI:18408"/>
        <dbReference type="ChEBI" id="CHEBI:58115"/>
        <dbReference type="ChEBI" id="CHEBI:60487"/>
        <dbReference type="EC" id="2.7.8.26"/>
    </reaction>
</comment>
<dbReference type="UniPathway" id="UPA00148">
    <property type="reaction ID" value="UER00238"/>
</dbReference>
<organism evidence="20 21">
    <name type="scientific">Tepidimonas thermarum</name>
    <dbReference type="NCBI Taxonomy" id="335431"/>
    <lineage>
        <taxon>Bacteria</taxon>
        <taxon>Pseudomonadati</taxon>
        <taxon>Pseudomonadota</taxon>
        <taxon>Betaproteobacteria</taxon>
        <taxon>Burkholderiales</taxon>
        <taxon>Tepidimonas</taxon>
    </lineage>
</organism>
<keyword evidence="13 19" id="KW-0472">Membrane</keyword>
<evidence type="ECO:0000256" key="12">
    <source>
        <dbReference type="ARBA" id="ARBA00022989"/>
    </source>
</evidence>
<keyword evidence="10 19" id="KW-0812">Transmembrane</keyword>
<dbReference type="EC" id="2.7.8.26" evidence="5 19"/>
<sequence length="275" mass="28217">MLARAVRHWLLALQFFTRIPVTGRIAAWVGYTPAMLRASAAHFPGVGWVVGGCSAVVGAGALAVLPAQTLSAVLAGVLATVASVWLTGAFHEDGLADTADALGGLVPRERALEIMKDSRIGSYGTAALVLALLTKVAMLALLAGQGGAMLAAALLGGHVTSRWTPLWIIRTLSHVGDAPHAKSKPLADAISAGALAVGTLWWLAAIALCAVWVPSASWLGGVLGAVLALGWMRRLLARRLQGFTGDTLGATQQLSELGFYLGLLMVPGLAAHAGG</sequence>
<accession>A0A554WX86</accession>
<evidence type="ECO:0000313" key="21">
    <source>
        <dbReference type="Proteomes" id="UP000318542"/>
    </source>
</evidence>
<evidence type="ECO:0000256" key="4">
    <source>
        <dbReference type="ARBA" id="ARBA00010561"/>
    </source>
</evidence>
<evidence type="ECO:0000256" key="19">
    <source>
        <dbReference type="HAMAP-Rule" id="MF_00719"/>
    </source>
</evidence>
<dbReference type="InterPro" id="IPR003805">
    <property type="entry name" value="CobS"/>
</dbReference>
<evidence type="ECO:0000256" key="5">
    <source>
        <dbReference type="ARBA" id="ARBA00013200"/>
    </source>
</evidence>
<protein>
    <recommendedName>
        <fullName evidence="6 19">Adenosylcobinamide-GDP ribazoletransferase</fullName>
        <ecNumber evidence="5 19">2.7.8.26</ecNumber>
    </recommendedName>
    <alternativeName>
        <fullName evidence="16 19">Cobalamin synthase</fullName>
    </alternativeName>
    <alternativeName>
        <fullName evidence="15 19">Cobalamin-5'-phosphate synthase</fullName>
    </alternativeName>
</protein>
<comment type="cofactor">
    <cofactor evidence="1 19">
        <name>Mg(2+)</name>
        <dbReference type="ChEBI" id="CHEBI:18420"/>
    </cofactor>
</comment>
<comment type="pathway">
    <text evidence="3 19">Cofactor biosynthesis; adenosylcobalamin biosynthesis; adenosylcobalamin from cob(II)yrinate a,c-diamide: step 7/7.</text>
</comment>
<feature type="transmembrane region" description="Helical" evidence="19">
    <location>
        <begin position="219"/>
        <end position="236"/>
    </location>
</feature>
<comment type="caution">
    <text evidence="20">The sequence shown here is derived from an EMBL/GenBank/DDBJ whole genome shotgun (WGS) entry which is preliminary data.</text>
</comment>
<dbReference type="GO" id="GO:0051073">
    <property type="term" value="F:adenosylcobinamide-GDP ribazoletransferase activity"/>
    <property type="evidence" value="ECO:0007669"/>
    <property type="project" value="UniProtKB-UniRule"/>
</dbReference>
<dbReference type="GO" id="GO:0008818">
    <property type="term" value="F:cobalamin 5'-phosphate synthase activity"/>
    <property type="evidence" value="ECO:0007669"/>
    <property type="project" value="UniProtKB-UniRule"/>
</dbReference>
<evidence type="ECO:0000256" key="15">
    <source>
        <dbReference type="ARBA" id="ARBA00032605"/>
    </source>
</evidence>
<comment type="function">
    <text evidence="14 19">Joins adenosylcobinamide-GDP and alpha-ribazole to generate adenosylcobalamin (Ado-cobalamin). Also synthesizes adenosylcobalamin 5'-phosphate from adenosylcobinamide-GDP and alpha-ribazole 5'-phosphate.</text>
</comment>
<feature type="transmembrane region" description="Helical" evidence="19">
    <location>
        <begin position="45"/>
        <end position="65"/>
    </location>
</feature>